<evidence type="ECO:0000313" key="3">
    <source>
        <dbReference type="Proteomes" id="UP000230273"/>
    </source>
</evidence>
<dbReference type="AlphaFoldDB" id="A0A2G9YXC6"/>
<feature type="coiled-coil region" evidence="1">
    <location>
        <begin position="56"/>
        <end position="90"/>
    </location>
</feature>
<dbReference type="GO" id="GO:0009318">
    <property type="term" value="C:exodeoxyribonuclease VII complex"/>
    <property type="evidence" value="ECO:0007669"/>
    <property type="project" value="InterPro"/>
</dbReference>
<evidence type="ECO:0000313" key="2">
    <source>
        <dbReference type="EMBL" id="PIP23905.1"/>
    </source>
</evidence>
<dbReference type="Gene3D" id="1.10.287.1040">
    <property type="entry name" value="Exonuclease VII, small subunit"/>
    <property type="match status" value="1"/>
</dbReference>
<dbReference type="GO" id="GO:0006308">
    <property type="term" value="P:DNA catabolic process"/>
    <property type="evidence" value="ECO:0007669"/>
    <property type="project" value="InterPro"/>
</dbReference>
<gene>
    <name evidence="2" type="ORF">COX36_00790</name>
</gene>
<dbReference type="InterPro" id="IPR037004">
    <property type="entry name" value="Exonuc_VII_ssu_sf"/>
</dbReference>
<reference evidence="2 3" key="1">
    <citation type="submission" date="2017-09" db="EMBL/GenBank/DDBJ databases">
        <title>Depth-based differentiation of microbial function through sediment-hosted aquifers and enrichment of novel symbionts in the deep terrestrial subsurface.</title>
        <authorList>
            <person name="Probst A.J."/>
            <person name="Ladd B."/>
            <person name="Jarett J.K."/>
            <person name="Geller-Mcgrath D.E."/>
            <person name="Sieber C.M."/>
            <person name="Emerson J.B."/>
            <person name="Anantharaman K."/>
            <person name="Thomas B.C."/>
            <person name="Malmstrom R."/>
            <person name="Stieglmeier M."/>
            <person name="Klingl A."/>
            <person name="Woyke T."/>
            <person name="Ryan C.M."/>
            <person name="Banfield J.F."/>
        </authorList>
    </citation>
    <scope>NUCLEOTIDE SEQUENCE [LARGE SCALE GENOMIC DNA]</scope>
    <source>
        <strain evidence="2">CG23_combo_of_CG06-09_8_20_14_all_38_19</strain>
    </source>
</reference>
<protein>
    <submittedName>
        <fullName evidence="2">Uncharacterized protein</fullName>
    </submittedName>
</protein>
<accession>A0A2G9YXC6</accession>
<comment type="caution">
    <text evidence="2">The sequence shown here is derived from an EMBL/GenBank/DDBJ whole genome shotgun (WGS) entry which is preliminary data.</text>
</comment>
<dbReference type="Proteomes" id="UP000230273">
    <property type="component" value="Unassembled WGS sequence"/>
</dbReference>
<dbReference type="GO" id="GO:0008855">
    <property type="term" value="F:exodeoxyribonuclease VII activity"/>
    <property type="evidence" value="ECO:0007669"/>
    <property type="project" value="InterPro"/>
</dbReference>
<dbReference type="EMBL" id="PCRP01000012">
    <property type="protein sequence ID" value="PIP23905.1"/>
    <property type="molecule type" value="Genomic_DNA"/>
</dbReference>
<dbReference type="SUPFAM" id="SSF116842">
    <property type="entry name" value="XseB-like"/>
    <property type="match status" value="1"/>
</dbReference>
<evidence type="ECO:0000256" key="1">
    <source>
        <dbReference type="SAM" id="Coils"/>
    </source>
</evidence>
<keyword evidence="1" id="KW-0175">Coiled coil</keyword>
<sequence length="92" mass="10903">LRVKNCNLLCSGVKIKMPKEKIDTKNLNNNLKQLSEITRWFENQEEVDVEEGLRKVKEAVSLIKISKERLKEIENEFEEIKKEIEIEDESKE</sequence>
<feature type="non-terminal residue" evidence="2">
    <location>
        <position position="1"/>
    </location>
</feature>
<proteinExistence type="predicted"/>
<name>A0A2G9YXC6_9BACT</name>
<organism evidence="2 3">
    <name type="scientific">Candidatus Nealsonbacteria bacterium CG23_combo_of_CG06-09_8_20_14_all_38_19</name>
    <dbReference type="NCBI Taxonomy" id="1974721"/>
    <lineage>
        <taxon>Bacteria</taxon>
        <taxon>Candidatus Nealsoniibacteriota</taxon>
    </lineage>
</organism>